<dbReference type="PANTHER" id="PTHR11113">
    <property type="entry name" value="N-ACETYLGLUCOSAMINE-6-PHOSPHATE DEACETYLASE"/>
    <property type="match status" value="1"/>
</dbReference>
<protein>
    <recommendedName>
        <fullName evidence="2">adenine deaminase</fullName>
        <ecNumber evidence="2">3.5.4.2</ecNumber>
    </recommendedName>
</protein>
<dbReference type="Proteomes" id="UP000557217">
    <property type="component" value="Unassembled WGS sequence"/>
</dbReference>
<reference evidence="7 8" key="1">
    <citation type="submission" date="2020-08" db="EMBL/GenBank/DDBJ databases">
        <title>Genomic Encyclopedia of Type Strains, Phase IV (KMG-IV): sequencing the most valuable type-strain genomes for metagenomic binning, comparative biology and taxonomic classification.</title>
        <authorList>
            <person name="Goeker M."/>
        </authorList>
    </citation>
    <scope>NUCLEOTIDE SEQUENCE [LARGE SCALE GENOMIC DNA]</scope>
    <source>
        <strain evidence="7 8">DSM 10633</strain>
    </source>
</reference>
<dbReference type="Gene3D" id="3.20.20.140">
    <property type="entry name" value="Metal-dependent hydrolases"/>
    <property type="match status" value="1"/>
</dbReference>
<evidence type="ECO:0000256" key="4">
    <source>
        <dbReference type="ARBA" id="ARBA00047720"/>
    </source>
</evidence>
<evidence type="ECO:0000256" key="2">
    <source>
        <dbReference type="ARBA" id="ARBA00012782"/>
    </source>
</evidence>
<comment type="similarity">
    <text evidence="1">Belongs to the metallo-dependent hydrolases superfamily. Adenine deaminase family.</text>
</comment>
<proteinExistence type="inferred from homology"/>
<dbReference type="SUPFAM" id="SSF51556">
    <property type="entry name" value="Metallo-dependent hydrolases"/>
    <property type="match status" value="1"/>
</dbReference>
<comment type="caution">
    <text evidence="7">The sequence shown here is derived from an EMBL/GenBank/DDBJ whole genome shotgun (WGS) entry which is preliminary data.</text>
</comment>
<evidence type="ECO:0000256" key="1">
    <source>
        <dbReference type="ARBA" id="ARBA00006773"/>
    </source>
</evidence>
<feature type="domain" description="Amidohydrolase-related" evidence="5">
    <location>
        <begin position="76"/>
        <end position="359"/>
    </location>
</feature>
<keyword evidence="8" id="KW-1185">Reference proteome</keyword>
<dbReference type="EC" id="3.5.4.2" evidence="2"/>
<evidence type="ECO:0000313" key="8">
    <source>
        <dbReference type="Proteomes" id="UP000557217"/>
    </source>
</evidence>
<dbReference type="EMBL" id="JACHGZ010000013">
    <property type="protein sequence ID" value="MBB5149037.1"/>
    <property type="molecule type" value="Genomic_DNA"/>
</dbReference>
<accession>A0A840PT35</accession>
<dbReference type="Pfam" id="PF13382">
    <property type="entry name" value="Adenine_deam_C"/>
    <property type="match status" value="1"/>
</dbReference>
<gene>
    <name evidence="7" type="ORF">HNR36_001423</name>
</gene>
<dbReference type="Gene3D" id="2.30.40.10">
    <property type="entry name" value="Urease, subunit C, domain 1"/>
    <property type="match status" value="1"/>
</dbReference>
<dbReference type="GO" id="GO:0000034">
    <property type="term" value="F:adenine deaminase activity"/>
    <property type="evidence" value="ECO:0007669"/>
    <property type="project" value="UniProtKB-EC"/>
</dbReference>
<dbReference type="PANTHER" id="PTHR11113:SF6">
    <property type="entry name" value="ADENINE DEAMINASE YERA-RELATED"/>
    <property type="match status" value="1"/>
</dbReference>
<evidence type="ECO:0000313" key="7">
    <source>
        <dbReference type="EMBL" id="MBB5149037.1"/>
    </source>
</evidence>
<dbReference type="InterPro" id="IPR011059">
    <property type="entry name" value="Metal-dep_hydrolase_composite"/>
</dbReference>
<comment type="catalytic activity">
    <reaction evidence="4">
        <text>adenine + H2O + H(+) = hypoxanthine + NH4(+)</text>
        <dbReference type="Rhea" id="RHEA:23688"/>
        <dbReference type="ChEBI" id="CHEBI:15377"/>
        <dbReference type="ChEBI" id="CHEBI:15378"/>
        <dbReference type="ChEBI" id="CHEBI:16708"/>
        <dbReference type="ChEBI" id="CHEBI:17368"/>
        <dbReference type="ChEBI" id="CHEBI:28938"/>
        <dbReference type="EC" id="3.5.4.2"/>
    </reaction>
</comment>
<dbReference type="Pfam" id="PF01979">
    <property type="entry name" value="Amidohydro_1"/>
    <property type="match status" value="1"/>
</dbReference>
<dbReference type="InterPro" id="IPR026912">
    <property type="entry name" value="Adenine_deam_C"/>
</dbReference>
<sequence length="577" mass="65787">MPESIWKIQEIRNQIAVIEGKLSPTIVLKNARFLHSMLKQWVFGNIWVHHDRIVYVGNEMPENLLDTEVIDLGGKTVVPGYIEPHVHPFQLYNPVTFADYAAQFGTTMFISDNLHFALQLPNTKAFSLLDELKKMPFSYYWWTRYDAQTELGNEDQIFTNKSIFEWIGRDDVLLGGELTGWPRLLRGDDQMLYWIQSSKKNGKKIEGHFPGASDKTLVRMKLLGADGDHEAMTVEEVEKRIFHGYGVTLRYSSIRPDLPNLLKGILDKKLNIFDHLMMTTDGSTPCFHREGVMNLCIQIALEVGVDPIDAYNMASYNIAKYYNLSHLHGLIATGRFATLNILKDEFTPNPESVLSKGVWLKKDGQKVQTLPEIDWNKYYPSLELEFELNEEDFQVSTPIGIELVNDVITKPYSVNFQLHKNEILVNSDESLLMLIDKNGKWRINAILKGFATNVKGFASSYSNTGDIILIGKNEQDMMLAFNEMKKMKGGIVLTEDNEVIMSLPLTGAGNFFTGKMEDLMENEAALTAALRERGYKHSDAIYTLFFLQSTHLPYIRITQNGIVDVMKKEVMIPSVMR</sequence>
<organism evidence="7 8">
    <name type="scientific">Ureibacillus thermosphaericus</name>
    <dbReference type="NCBI Taxonomy" id="51173"/>
    <lineage>
        <taxon>Bacteria</taxon>
        <taxon>Bacillati</taxon>
        <taxon>Bacillota</taxon>
        <taxon>Bacilli</taxon>
        <taxon>Bacillales</taxon>
        <taxon>Caryophanaceae</taxon>
        <taxon>Ureibacillus</taxon>
    </lineage>
</organism>
<name>A0A840PT35_URETH</name>
<dbReference type="InterPro" id="IPR006680">
    <property type="entry name" value="Amidohydro-rel"/>
</dbReference>
<evidence type="ECO:0000256" key="3">
    <source>
        <dbReference type="ARBA" id="ARBA00022801"/>
    </source>
</evidence>
<keyword evidence="3 7" id="KW-0378">Hydrolase</keyword>
<dbReference type="InterPro" id="IPR032466">
    <property type="entry name" value="Metal_Hydrolase"/>
</dbReference>
<feature type="domain" description="Adenine deaminase C-terminal" evidence="6">
    <location>
        <begin position="407"/>
        <end position="568"/>
    </location>
</feature>
<dbReference type="AlphaFoldDB" id="A0A840PT35"/>
<evidence type="ECO:0000259" key="6">
    <source>
        <dbReference type="Pfam" id="PF13382"/>
    </source>
</evidence>
<evidence type="ECO:0000259" key="5">
    <source>
        <dbReference type="Pfam" id="PF01979"/>
    </source>
</evidence>
<dbReference type="RefSeq" id="WP_016838758.1">
    <property type="nucleotide sequence ID" value="NZ_JAAXPW010000013.1"/>
</dbReference>
<dbReference type="SUPFAM" id="SSF51338">
    <property type="entry name" value="Composite domain of metallo-dependent hydrolases"/>
    <property type="match status" value="1"/>
</dbReference>